<reference evidence="2" key="1">
    <citation type="submission" date="2014-04" db="EMBL/GenBank/DDBJ databases">
        <title>Evolutionary Origins and Diversification of the Mycorrhizal Mutualists.</title>
        <authorList>
            <consortium name="DOE Joint Genome Institute"/>
            <consortium name="Mycorrhizal Genomics Consortium"/>
            <person name="Kohler A."/>
            <person name="Kuo A."/>
            <person name="Nagy L.G."/>
            <person name="Floudas D."/>
            <person name="Copeland A."/>
            <person name="Barry K.W."/>
            <person name="Cichocki N."/>
            <person name="Veneault-Fourrey C."/>
            <person name="LaButti K."/>
            <person name="Lindquist E.A."/>
            <person name="Lipzen A."/>
            <person name="Lundell T."/>
            <person name="Morin E."/>
            <person name="Murat C."/>
            <person name="Riley R."/>
            <person name="Ohm R."/>
            <person name="Sun H."/>
            <person name="Tunlid A."/>
            <person name="Henrissat B."/>
            <person name="Grigoriev I.V."/>
            <person name="Hibbett D.S."/>
            <person name="Martin F."/>
        </authorList>
    </citation>
    <scope>NUCLEOTIDE SEQUENCE [LARGE SCALE GENOMIC DNA]</scope>
    <source>
        <strain evidence="2">FD-334 SS-4</strain>
    </source>
</reference>
<dbReference type="AlphaFoldDB" id="A0A0D2M7F9"/>
<sequence length="205" mass="23004">MDAAITLRLWERANVQQDPKHFFPGNYDLYVMELPFMNGVYSPKTGPVNPEALYKTILKYQAKKDRTAKITIPEGYDTFGKDGSFKSGIFCDPMEDMPFNVSLSSFQVAQKTSFRSEYSRPADSWEGPSIQGRLEVIDGGCGIASSSGTLTMQPLWKKRDADGELMELFEGTFNFRVSYSGMYSRKGHGSGQKQTIPFWGVRAAE</sequence>
<keyword evidence="2" id="KW-1185">Reference proteome</keyword>
<evidence type="ECO:0000313" key="1">
    <source>
        <dbReference type="EMBL" id="KJA19148.1"/>
    </source>
</evidence>
<protein>
    <submittedName>
        <fullName evidence="1">Uncharacterized protein</fullName>
    </submittedName>
</protein>
<organism evidence="1 2">
    <name type="scientific">Hypholoma sublateritium (strain FD-334 SS-4)</name>
    <dbReference type="NCBI Taxonomy" id="945553"/>
    <lineage>
        <taxon>Eukaryota</taxon>
        <taxon>Fungi</taxon>
        <taxon>Dikarya</taxon>
        <taxon>Basidiomycota</taxon>
        <taxon>Agaricomycotina</taxon>
        <taxon>Agaricomycetes</taxon>
        <taxon>Agaricomycetidae</taxon>
        <taxon>Agaricales</taxon>
        <taxon>Agaricineae</taxon>
        <taxon>Strophariaceae</taxon>
        <taxon>Hypholoma</taxon>
    </lineage>
</organism>
<evidence type="ECO:0000313" key="2">
    <source>
        <dbReference type="Proteomes" id="UP000054270"/>
    </source>
</evidence>
<proteinExistence type="predicted"/>
<gene>
    <name evidence="1" type="ORF">HYPSUDRAFT_44621</name>
</gene>
<dbReference type="OrthoDB" id="3256283at2759"/>
<accession>A0A0D2M7F9</accession>
<dbReference type="Proteomes" id="UP000054270">
    <property type="component" value="Unassembled WGS sequence"/>
</dbReference>
<dbReference type="EMBL" id="KN817581">
    <property type="protein sequence ID" value="KJA19148.1"/>
    <property type="molecule type" value="Genomic_DNA"/>
</dbReference>
<name>A0A0D2M7F9_HYPSF</name>
<dbReference type="OMA" id="PAFCIED"/>